<name>A0A4P9WP41_9FUNG</name>
<organism evidence="2 3">
    <name type="scientific">Blyttiomyces helicus</name>
    <dbReference type="NCBI Taxonomy" id="388810"/>
    <lineage>
        <taxon>Eukaryota</taxon>
        <taxon>Fungi</taxon>
        <taxon>Fungi incertae sedis</taxon>
        <taxon>Chytridiomycota</taxon>
        <taxon>Chytridiomycota incertae sedis</taxon>
        <taxon>Chytridiomycetes</taxon>
        <taxon>Chytridiomycetes incertae sedis</taxon>
        <taxon>Blyttiomyces</taxon>
    </lineage>
</organism>
<evidence type="ECO:0000313" key="2">
    <source>
        <dbReference type="EMBL" id="RKO94784.1"/>
    </source>
</evidence>
<sequence length="420" mass="46236">MAPSATPSYKRLTTGNALGWESDHAVHSWKISTSTCNLGRSCYSVEIWEAVVKCIGAGTCVPCGIALWGWPLDTWTERVPDLALRCPEAARDWPSPIPYASPRNEHALLVGAPSPWAAAHELSKQDGNLGKAVYPALEEDRKTHEFLDIELPARHGHATFNYPYLEVHTRCPSDPISTSHVVSVRSTFFRPLRSAIAPLVPARPLPVGSHFIKFNINVKYGVASCGRSPEGGMVEESAGHPPVFADTLLWLWHPAPQFFQHRRADGIFRLHLTDSKASVPSKVANSLQNARFLPQFAISHGGHVSSTKAAWQHLFHFHDGDFLKKIKPRRFRVCVTTGGVTVCILLKREVLSRSAPVPAPRFENTDSTDTTVVKDDHGGGLEAGDTGRGILKMDIFAKSIFQVTRLSLPQYRHDAGMPQA</sequence>
<feature type="non-terminal residue" evidence="2">
    <location>
        <position position="420"/>
    </location>
</feature>
<protein>
    <submittedName>
        <fullName evidence="2">Uncharacterized protein</fullName>
    </submittedName>
</protein>
<dbReference type="EMBL" id="KZ993819">
    <property type="protein sequence ID" value="RKO94784.1"/>
    <property type="molecule type" value="Genomic_DNA"/>
</dbReference>
<reference evidence="3" key="1">
    <citation type="journal article" date="2018" name="Nat. Microbiol.">
        <title>Leveraging single-cell genomics to expand the fungal tree of life.</title>
        <authorList>
            <person name="Ahrendt S.R."/>
            <person name="Quandt C.A."/>
            <person name="Ciobanu D."/>
            <person name="Clum A."/>
            <person name="Salamov A."/>
            <person name="Andreopoulos B."/>
            <person name="Cheng J.F."/>
            <person name="Woyke T."/>
            <person name="Pelin A."/>
            <person name="Henrissat B."/>
            <person name="Reynolds N.K."/>
            <person name="Benny G.L."/>
            <person name="Smith M.E."/>
            <person name="James T.Y."/>
            <person name="Grigoriev I.V."/>
        </authorList>
    </citation>
    <scope>NUCLEOTIDE SEQUENCE [LARGE SCALE GENOMIC DNA]</scope>
</reference>
<feature type="region of interest" description="Disordered" evidence="1">
    <location>
        <begin position="358"/>
        <end position="379"/>
    </location>
</feature>
<accession>A0A4P9WP41</accession>
<proteinExistence type="predicted"/>
<evidence type="ECO:0000313" key="3">
    <source>
        <dbReference type="Proteomes" id="UP000269721"/>
    </source>
</evidence>
<keyword evidence="3" id="KW-1185">Reference proteome</keyword>
<evidence type="ECO:0000256" key="1">
    <source>
        <dbReference type="SAM" id="MobiDB-lite"/>
    </source>
</evidence>
<dbReference type="Proteomes" id="UP000269721">
    <property type="component" value="Unassembled WGS sequence"/>
</dbReference>
<gene>
    <name evidence="2" type="ORF">BDK51DRAFT_51276</name>
</gene>
<dbReference type="AlphaFoldDB" id="A0A4P9WP41"/>